<protein>
    <submittedName>
        <fullName evidence="1">Uncharacterized protein</fullName>
    </submittedName>
</protein>
<dbReference type="STRING" id="1246637.MTBBW1_2100010"/>
<dbReference type="AlphaFoldDB" id="A0A1W1HC46"/>
<dbReference type="Proteomes" id="UP000191931">
    <property type="component" value="Unassembled WGS sequence"/>
</dbReference>
<sequence length="40" mass="4615">MNQDKRMFRIDIILTYPVNHGNHDSGIVDKAQEVIGVNFE</sequence>
<evidence type="ECO:0000313" key="2">
    <source>
        <dbReference type="Proteomes" id="UP000191931"/>
    </source>
</evidence>
<organism evidence="1 2">
    <name type="scientific">Desulfamplus magnetovallimortis</name>
    <dbReference type="NCBI Taxonomy" id="1246637"/>
    <lineage>
        <taxon>Bacteria</taxon>
        <taxon>Pseudomonadati</taxon>
        <taxon>Thermodesulfobacteriota</taxon>
        <taxon>Desulfobacteria</taxon>
        <taxon>Desulfobacterales</taxon>
        <taxon>Desulfobacteraceae</taxon>
        <taxon>Desulfamplus</taxon>
    </lineage>
</organism>
<keyword evidence="2" id="KW-1185">Reference proteome</keyword>
<evidence type="ECO:0000313" key="1">
    <source>
        <dbReference type="EMBL" id="SLM30071.1"/>
    </source>
</evidence>
<name>A0A1W1HC46_9BACT</name>
<reference evidence="1 2" key="1">
    <citation type="submission" date="2017-03" db="EMBL/GenBank/DDBJ databases">
        <authorList>
            <person name="Afonso C.L."/>
            <person name="Miller P.J."/>
            <person name="Scott M.A."/>
            <person name="Spackman E."/>
            <person name="Goraichik I."/>
            <person name="Dimitrov K.M."/>
            <person name="Suarez D.L."/>
            <person name="Swayne D.E."/>
        </authorList>
    </citation>
    <scope>NUCLEOTIDE SEQUENCE [LARGE SCALE GENOMIC DNA]</scope>
    <source>
        <strain evidence="1">PRJEB14757</strain>
    </source>
</reference>
<dbReference type="EMBL" id="FWEV01000125">
    <property type="protein sequence ID" value="SLM30071.1"/>
    <property type="molecule type" value="Genomic_DNA"/>
</dbReference>
<accession>A0A1W1HC46</accession>
<gene>
    <name evidence="1" type="ORF">MTBBW1_2100010</name>
</gene>
<proteinExistence type="predicted"/>